<reference evidence="2" key="1">
    <citation type="submission" date="2021-01" db="EMBL/GenBank/DDBJ databases">
        <authorList>
            <consortium name="Genoscope - CEA"/>
            <person name="William W."/>
        </authorList>
    </citation>
    <scope>NUCLEOTIDE SEQUENCE</scope>
</reference>
<gene>
    <name evidence="2" type="ORF">PSON_ATCC_30995.1.T0560034</name>
</gene>
<accession>A0A8S1NBU1</accession>
<dbReference type="AlphaFoldDB" id="A0A8S1NBU1"/>
<protein>
    <recommendedName>
        <fullName evidence="4">Mini antigen</fullName>
    </recommendedName>
</protein>
<dbReference type="Proteomes" id="UP000692954">
    <property type="component" value="Unassembled WGS sequence"/>
</dbReference>
<evidence type="ECO:0000256" key="1">
    <source>
        <dbReference type="SAM" id="SignalP"/>
    </source>
</evidence>
<name>A0A8S1NBU1_9CILI</name>
<evidence type="ECO:0008006" key="4">
    <source>
        <dbReference type="Google" id="ProtNLM"/>
    </source>
</evidence>
<evidence type="ECO:0000313" key="3">
    <source>
        <dbReference type="Proteomes" id="UP000692954"/>
    </source>
</evidence>
<feature type="signal peptide" evidence="1">
    <location>
        <begin position="1"/>
        <end position="22"/>
    </location>
</feature>
<feature type="chain" id="PRO_5035922449" description="Mini antigen" evidence="1">
    <location>
        <begin position="23"/>
        <end position="288"/>
    </location>
</feature>
<keyword evidence="1" id="KW-0732">Signal</keyword>
<keyword evidence="3" id="KW-1185">Reference proteome</keyword>
<comment type="caution">
    <text evidence="2">The sequence shown here is derived from an EMBL/GenBank/DDBJ whole genome shotgun (WGS) entry which is preliminary data.</text>
</comment>
<evidence type="ECO:0000313" key="2">
    <source>
        <dbReference type="EMBL" id="CAD8090477.1"/>
    </source>
</evidence>
<organism evidence="2 3">
    <name type="scientific">Paramecium sonneborni</name>
    <dbReference type="NCBI Taxonomy" id="65129"/>
    <lineage>
        <taxon>Eukaryota</taxon>
        <taxon>Sar</taxon>
        <taxon>Alveolata</taxon>
        <taxon>Ciliophora</taxon>
        <taxon>Intramacronucleata</taxon>
        <taxon>Oligohymenophorea</taxon>
        <taxon>Peniculida</taxon>
        <taxon>Parameciidae</taxon>
        <taxon>Paramecium</taxon>
    </lineage>
</organism>
<proteinExistence type="predicted"/>
<dbReference type="EMBL" id="CAJJDN010000056">
    <property type="protein sequence ID" value="CAD8090477.1"/>
    <property type="molecule type" value="Genomic_DNA"/>
</dbReference>
<sequence length="288" mass="32867">MKIYWLLLCLLVVTNQTATISASQVSQCSCINAMREKDCLNQYCNWDDNSSSCSNKSCQSFGVQECDYLPDPFNCVWNDTSSKCEQFTKCSDYTFNVSQASRCALLVKCQPDYDTINSAEGTLKCKDRTLDAFLSVDNCNMLSYSSCSWYQTPDGTQCVKNAESQTCEPKKIQYCSDYKIIQNCNTYACYWTTNNTCTEKTCSILFENECQYYFSVDSQSVTFCQWNGTSCIDLDLNTLKEEQCLYATEFTYGWNPNIQKCEVCVSPDENSNAFIILFQIIIITIIFN</sequence>